<proteinExistence type="predicted"/>
<dbReference type="SUPFAM" id="SSF47413">
    <property type="entry name" value="lambda repressor-like DNA-binding domains"/>
    <property type="match status" value="1"/>
</dbReference>
<sequence>MKKPYLKLRRLYEDQDLQQGELAELAGLKPRTLNKRLNEPEDNGSWEIKEITAICRVLHIPQEKIGEYFFPAVEKGETA</sequence>
<protein>
    <submittedName>
        <fullName evidence="1">Uncharacterized protein</fullName>
    </submittedName>
</protein>
<dbReference type="EMBL" id="BK014915">
    <property type="protein sequence ID" value="DAD82279.1"/>
    <property type="molecule type" value="Genomic_DNA"/>
</dbReference>
<evidence type="ECO:0000313" key="1">
    <source>
        <dbReference type="EMBL" id="DAD82279.1"/>
    </source>
</evidence>
<name>A0A8S5MJQ0_9CAUD</name>
<dbReference type="InterPro" id="IPR010982">
    <property type="entry name" value="Lambda_DNA-bd_dom_sf"/>
</dbReference>
<organism evidence="1">
    <name type="scientific">Siphoviridae sp. ct47J5</name>
    <dbReference type="NCBI Taxonomy" id="2826286"/>
    <lineage>
        <taxon>Viruses</taxon>
        <taxon>Duplodnaviria</taxon>
        <taxon>Heunggongvirae</taxon>
        <taxon>Uroviricota</taxon>
        <taxon>Caudoviricetes</taxon>
    </lineage>
</organism>
<reference evidence="1" key="1">
    <citation type="journal article" date="2021" name="Proc. Natl. Acad. Sci. U.S.A.">
        <title>A Catalog of Tens of Thousands of Viruses from Human Metagenomes Reveals Hidden Associations with Chronic Diseases.</title>
        <authorList>
            <person name="Tisza M.J."/>
            <person name="Buck C.B."/>
        </authorList>
    </citation>
    <scope>NUCLEOTIDE SEQUENCE</scope>
    <source>
        <strain evidence="1">Ct47J5</strain>
    </source>
</reference>
<dbReference type="GO" id="GO:0003677">
    <property type="term" value="F:DNA binding"/>
    <property type="evidence" value="ECO:0007669"/>
    <property type="project" value="InterPro"/>
</dbReference>
<accession>A0A8S5MJQ0</accession>